<keyword evidence="7 10" id="KW-1133">Transmembrane helix</keyword>
<dbReference type="GO" id="GO:0005886">
    <property type="term" value="C:plasma membrane"/>
    <property type="evidence" value="ECO:0007669"/>
    <property type="project" value="UniProtKB-SubCell"/>
</dbReference>
<evidence type="ECO:0000256" key="4">
    <source>
        <dbReference type="ARBA" id="ARBA00022475"/>
    </source>
</evidence>
<organism evidence="12 13">
    <name type="scientific">Phocoenobacter uteri</name>
    <dbReference type="NCBI Taxonomy" id="146806"/>
    <lineage>
        <taxon>Bacteria</taxon>
        <taxon>Pseudomonadati</taxon>
        <taxon>Pseudomonadota</taxon>
        <taxon>Gammaproteobacteria</taxon>
        <taxon>Pasteurellales</taxon>
        <taxon>Pasteurellaceae</taxon>
        <taxon>Phocoenobacter</taxon>
    </lineage>
</organism>
<evidence type="ECO:0000259" key="11">
    <source>
        <dbReference type="Pfam" id="PF00482"/>
    </source>
</evidence>
<evidence type="ECO:0000256" key="10">
    <source>
        <dbReference type="SAM" id="Phobius"/>
    </source>
</evidence>
<feature type="domain" description="Type II secretion system protein GspF" evidence="11">
    <location>
        <begin position="266"/>
        <end position="388"/>
    </location>
</feature>
<keyword evidence="4" id="KW-1003">Cell membrane</keyword>
<feature type="transmembrane region" description="Helical" evidence="10">
    <location>
        <begin position="369"/>
        <end position="389"/>
    </location>
</feature>
<protein>
    <submittedName>
        <fullName evidence="12">Cholera toxin secretion protein epsF</fullName>
    </submittedName>
</protein>
<evidence type="ECO:0000256" key="8">
    <source>
        <dbReference type="ARBA" id="ARBA00023136"/>
    </source>
</evidence>
<dbReference type="PANTHER" id="PTHR30012">
    <property type="entry name" value="GENERAL SECRETION PATHWAY PROTEIN"/>
    <property type="match status" value="1"/>
</dbReference>
<evidence type="ECO:0000256" key="9">
    <source>
        <dbReference type="RuleBase" id="RU003923"/>
    </source>
</evidence>
<accession>A0A379CB24</accession>
<dbReference type="InterPro" id="IPR001992">
    <property type="entry name" value="T2SS_GspF/T4SS_PilC_CS"/>
</dbReference>
<keyword evidence="3 9" id="KW-0813">Transport</keyword>
<comment type="subcellular location">
    <subcellularLocation>
        <location evidence="1 9">Cell inner membrane</location>
        <topology evidence="1 9">Multi-pass membrane protein</topology>
    </subcellularLocation>
</comment>
<keyword evidence="5" id="KW-0997">Cell inner membrane</keyword>
<evidence type="ECO:0000256" key="3">
    <source>
        <dbReference type="ARBA" id="ARBA00022448"/>
    </source>
</evidence>
<reference evidence="12 13" key="1">
    <citation type="submission" date="2018-06" db="EMBL/GenBank/DDBJ databases">
        <authorList>
            <consortium name="Pathogen Informatics"/>
            <person name="Doyle S."/>
        </authorList>
    </citation>
    <scope>NUCLEOTIDE SEQUENCE [LARGE SCALE GENOMIC DNA]</scope>
    <source>
        <strain evidence="12 13">NCTC12872</strain>
    </source>
</reference>
<evidence type="ECO:0000256" key="6">
    <source>
        <dbReference type="ARBA" id="ARBA00022692"/>
    </source>
</evidence>
<evidence type="ECO:0000313" key="12">
    <source>
        <dbReference type="EMBL" id="SUB58896.1"/>
    </source>
</evidence>
<feature type="transmembrane region" description="Helical" evidence="10">
    <location>
        <begin position="161"/>
        <end position="184"/>
    </location>
</feature>
<dbReference type="GO" id="GO:0015628">
    <property type="term" value="P:protein secretion by the type II secretion system"/>
    <property type="evidence" value="ECO:0007669"/>
    <property type="project" value="TreeGrafter"/>
</dbReference>
<keyword evidence="8 10" id="KW-0472">Membrane</keyword>
<keyword evidence="13" id="KW-1185">Reference proteome</keyword>
<dbReference type="RefSeq" id="WP_115315401.1">
    <property type="nucleotide sequence ID" value="NZ_LWIF01000001.1"/>
</dbReference>
<dbReference type="Proteomes" id="UP000255417">
    <property type="component" value="Unassembled WGS sequence"/>
</dbReference>
<dbReference type="OrthoDB" id="9805682at2"/>
<dbReference type="PROSITE" id="PS00874">
    <property type="entry name" value="T2SP_F"/>
    <property type="match status" value="1"/>
</dbReference>
<evidence type="ECO:0000256" key="5">
    <source>
        <dbReference type="ARBA" id="ARBA00022519"/>
    </source>
</evidence>
<dbReference type="InterPro" id="IPR018076">
    <property type="entry name" value="T2SS_GspF_dom"/>
</dbReference>
<evidence type="ECO:0000256" key="2">
    <source>
        <dbReference type="ARBA" id="ARBA00005745"/>
    </source>
</evidence>
<dbReference type="PRINTS" id="PR00812">
    <property type="entry name" value="BCTERIALGSPF"/>
</dbReference>
<dbReference type="InterPro" id="IPR003004">
    <property type="entry name" value="GspF/PilC"/>
</dbReference>
<evidence type="ECO:0000256" key="7">
    <source>
        <dbReference type="ARBA" id="ARBA00022989"/>
    </source>
</evidence>
<dbReference type="InterPro" id="IPR042094">
    <property type="entry name" value="T2SS_GspF_sf"/>
</dbReference>
<name>A0A379CB24_9PAST</name>
<keyword evidence="6 9" id="KW-0812">Transmembrane</keyword>
<proteinExistence type="inferred from homology"/>
<dbReference type="Pfam" id="PF00482">
    <property type="entry name" value="T2SSF"/>
    <property type="match status" value="2"/>
</dbReference>
<dbReference type="PANTHER" id="PTHR30012:SF7">
    <property type="entry name" value="PROTEIN TRANSPORT PROTEIN HOFC HOMOLOG"/>
    <property type="match status" value="1"/>
</dbReference>
<gene>
    <name evidence="12" type="primary">epsF</name>
    <name evidence="12" type="ORF">NCTC12872_00865</name>
</gene>
<sequence>MKIYEFQYKANNRFSQRQKGKILATTTQEAENKLLQKGYSHIKITRNFHFSTAPKNKQITDFISQLALLLNAHITLKQSLMLLLDSTKNIQLYLWIKQLIQLLESGYTLSNALIKLDKYLKPQEIQLIKIAEQSGQLSTIFYNIAKTQEKSQKLAQKVKKILFYPVVVLIISITVSLLLLIFIVPQFAELYQSKDKTLPLITQLLFDSSQFLNNYSSLLSFLSLFLCFIILILNKKTKIIAKLKFKLLTITPIFNTIFNDNRIIFFCQNIALMQKSGVPLNMALSSFFSEKDPDLILQQEISKILQYLNQGFAFSYGLNPALFGDQIIQMINIGEQSGQLSQMLEHVAEITEQQLDYKIDILSQMLEPILMLVIGGIIGAIILGLYLPIFDMGTLV</sequence>
<evidence type="ECO:0000313" key="13">
    <source>
        <dbReference type="Proteomes" id="UP000255417"/>
    </source>
</evidence>
<dbReference type="AlphaFoldDB" id="A0A379CB24"/>
<comment type="similarity">
    <text evidence="2 9">Belongs to the GSP F family.</text>
</comment>
<feature type="domain" description="Type II secretion system protein GspF" evidence="11">
    <location>
        <begin position="62"/>
        <end position="185"/>
    </location>
</feature>
<evidence type="ECO:0000256" key="1">
    <source>
        <dbReference type="ARBA" id="ARBA00004429"/>
    </source>
</evidence>
<feature type="transmembrane region" description="Helical" evidence="10">
    <location>
        <begin position="215"/>
        <end position="234"/>
    </location>
</feature>
<dbReference type="EMBL" id="UGTA01000001">
    <property type="protein sequence ID" value="SUB58896.1"/>
    <property type="molecule type" value="Genomic_DNA"/>
</dbReference>
<dbReference type="Gene3D" id="1.20.81.30">
    <property type="entry name" value="Type II secretion system (T2SS), domain F"/>
    <property type="match status" value="2"/>
</dbReference>